<dbReference type="PROSITE" id="PS50259">
    <property type="entry name" value="G_PROTEIN_RECEP_F3_4"/>
    <property type="match status" value="1"/>
</dbReference>
<sequence length="99" mass="11076">MCVSILLSPSSWHPQLAWFPIYFGSTHKIICMSMCTSLSALVTLVLLFFPKLYIILFRPEKNDRSAFKTAKTVRCHIGSSNKTSLSRPSDPTPSAAVER</sequence>
<feature type="domain" description="G-protein coupled receptors family 3 profile" evidence="8">
    <location>
        <begin position="16"/>
        <end position="71"/>
    </location>
</feature>
<evidence type="ECO:0000256" key="7">
    <source>
        <dbReference type="SAM" id="Phobius"/>
    </source>
</evidence>
<evidence type="ECO:0000256" key="2">
    <source>
        <dbReference type="ARBA" id="ARBA00022692"/>
    </source>
</evidence>
<dbReference type="EMBL" id="VSRR010007127">
    <property type="protein sequence ID" value="MPC46270.1"/>
    <property type="molecule type" value="Genomic_DNA"/>
</dbReference>
<dbReference type="InterPro" id="IPR017978">
    <property type="entry name" value="GPCR_3_C"/>
</dbReference>
<organism evidence="9 10">
    <name type="scientific">Portunus trituberculatus</name>
    <name type="common">Swimming crab</name>
    <name type="synonym">Neptunus trituberculatus</name>
    <dbReference type="NCBI Taxonomy" id="210409"/>
    <lineage>
        <taxon>Eukaryota</taxon>
        <taxon>Metazoa</taxon>
        <taxon>Ecdysozoa</taxon>
        <taxon>Arthropoda</taxon>
        <taxon>Crustacea</taxon>
        <taxon>Multicrustacea</taxon>
        <taxon>Malacostraca</taxon>
        <taxon>Eumalacostraca</taxon>
        <taxon>Eucarida</taxon>
        <taxon>Decapoda</taxon>
        <taxon>Pleocyemata</taxon>
        <taxon>Brachyura</taxon>
        <taxon>Eubrachyura</taxon>
        <taxon>Portunoidea</taxon>
        <taxon>Portunidae</taxon>
        <taxon>Portuninae</taxon>
        <taxon>Portunus</taxon>
    </lineage>
</organism>
<name>A0A5B7FF83_PORTR</name>
<protein>
    <submittedName>
        <fullName evidence="9">Metabotropic glutamate receptor 5</fullName>
    </submittedName>
</protein>
<proteinExistence type="predicted"/>
<feature type="region of interest" description="Disordered" evidence="6">
    <location>
        <begin position="78"/>
        <end position="99"/>
    </location>
</feature>
<reference evidence="9 10" key="1">
    <citation type="submission" date="2019-05" db="EMBL/GenBank/DDBJ databases">
        <title>Another draft genome of Portunus trituberculatus and its Hox gene families provides insights of decapod evolution.</title>
        <authorList>
            <person name="Jeong J.-H."/>
            <person name="Song I."/>
            <person name="Kim S."/>
            <person name="Choi T."/>
            <person name="Kim D."/>
            <person name="Ryu S."/>
            <person name="Kim W."/>
        </authorList>
    </citation>
    <scope>NUCLEOTIDE SEQUENCE [LARGE SCALE GENOMIC DNA]</scope>
    <source>
        <tissue evidence="9">Muscle</tissue>
    </source>
</reference>
<dbReference type="PANTHER" id="PTHR24060">
    <property type="entry name" value="METABOTROPIC GLUTAMATE RECEPTOR"/>
    <property type="match status" value="1"/>
</dbReference>
<keyword evidence="9" id="KW-0675">Receptor</keyword>
<dbReference type="Proteomes" id="UP000324222">
    <property type="component" value="Unassembled WGS sequence"/>
</dbReference>
<evidence type="ECO:0000256" key="5">
    <source>
        <dbReference type="ARBA" id="ARBA00023180"/>
    </source>
</evidence>
<keyword evidence="5" id="KW-0325">Glycoprotein</keyword>
<feature type="compositionally biased region" description="Polar residues" evidence="6">
    <location>
        <begin position="78"/>
        <end position="89"/>
    </location>
</feature>
<dbReference type="OrthoDB" id="425344at2759"/>
<accession>A0A5B7FF83</accession>
<evidence type="ECO:0000256" key="4">
    <source>
        <dbReference type="ARBA" id="ARBA00023136"/>
    </source>
</evidence>
<gene>
    <name evidence="9" type="primary">Grm5</name>
    <name evidence="9" type="ORF">E2C01_039984</name>
</gene>
<keyword evidence="3 7" id="KW-1133">Transmembrane helix</keyword>
<keyword evidence="2 7" id="KW-0812">Transmembrane</keyword>
<evidence type="ECO:0000259" key="8">
    <source>
        <dbReference type="PROSITE" id="PS50259"/>
    </source>
</evidence>
<dbReference type="GO" id="GO:0004930">
    <property type="term" value="F:G protein-coupled receptor activity"/>
    <property type="evidence" value="ECO:0007669"/>
    <property type="project" value="InterPro"/>
</dbReference>
<evidence type="ECO:0000256" key="3">
    <source>
        <dbReference type="ARBA" id="ARBA00022989"/>
    </source>
</evidence>
<dbReference type="AlphaFoldDB" id="A0A5B7FF83"/>
<evidence type="ECO:0000256" key="1">
    <source>
        <dbReference type="ARBA" id="ARBA00004141"/>
    </source>
</evidence>
<evidence type="ECO:0000313" key="9">
    <source>
        <dbReference type="EMBL" id="MPC46270.1"/>
    </source>
</evidence>
<dbReference type="GO" id="GO:0016020">
    <property type="term" value="C:membrane"/>
    <property type="evidence" value="ECO:0007669"/>
    <property type="project" value="UniProtKB-SubCell"/>
</dbReference>
<keyword evidence="4 7" id="KW-0472">Membrane</keyword>
<comment type="subcellular location">
    <subcellularLocation>
        <location evidence="1">Membrane</location>
        <topology evidence="1">Multi-pass membrane protein</topology>
    </subcellularLocation>
</comment>
<evidence type="ECO:0000313" key="10">
    <source>
        <dbReference type="Proteomes" id="UP000324222"/>
    </source>
</evidence>
<dbReference type="InterPro" id="IPR050726">
    <property type="entry name" value="mGluR"/>
</dbReference>
<comment type="caution">
    <text evidence="9">The sequence shown here is derived from an EMBL/GenBank/DDBJ whole genome shotgun (WGS) entry which is preliminary data.</text>
</comment>
<keyword evidence="10" id="KW-1185">Reference proteome</keyword>
<feature type="transmembrane region" description="Helical" evidence="7">
    <location>
        <begin position="27"/>
        <end position="49"/>
    </location>
</feature>
<evidence type="ECO:0000256" key="6">
    <source>
        <dbReference type="SAM" id="MobiDB-lite"/>
    </source>
</evidence>